<evidence type="ECO:0000313" key="10">
    <source>
        <dbReference type="Proteomes" id="UP000063781"/>
    </source>
</evidence>
<keyword evidence="5 8" id="KW-0067">ATP-binding</keyword>
<dbReference type="Gene3D" id="3.10.410.10">
    <property type="entry name" value="Formyltetrahydrofolate synthetase, domain 3"/>
    <property type="match status" value="1"/>
</dbReference>
<dbReference type="EMBL" id="CP013213">
    <property type="protein sequence ID" value="AMC94317.1"/>
    <property type="molecule type" value="Genomic_DNA"/>
</dbReference>
<keyword evidence="2 8" id="KW-0554">One-carbon metabolism</keyword>
<sequence>MELKPIQEIAKSLQIQESQMDLYGKYKAKLDLSLIDDNPKGNLVLISAVSPTPAGEGKTTTNVGLSMALNKLGFKAISALREPSLGPNFGMKGGATGGGKAQVLPMDDINLHFTGDLHAITSANNLLSAIIDNHIWHGNALNIDPNNIVWRRAVDMNDRALRNITINQDDKKAPEHKESFDITVASEVMAVFCLASDLKDLETRLGNMLVAYSLDGTPIHAKDLEVVGAMMALLKDAFKPNLVQTTEYTPAIIHGGPFANIAHGCNSVVATKMALSISDYVLTEAGFGSDLGAEKFMNIKTRQAGLTPKLAVLVATIRSLKYQGGIKVRELNEENIEAMIAGFPNLKRHIDGLSSFGMPVLVALNRFPTDTDQEIEALTTHLAQHGIELVVSEVFSKGGEGALELGRKVVEYCAKDSTIVRTYHDDDSILDKLTKIVQTIYGGRNVVLSERASKQLESIQKNYGTLQVCVAKTQYSFTDDAKALCAPTDFDITIKEFRVSEGAGFIVALSGTIMTMPGLPKDPHARYIGLEDDGSIFGIKG</sequence>
<name>A0A0X8H1D6_9FIRM</name>
<dbReference type="GO" id="GO:0004329">
    <property type="term" value="F:formate-tetrahydrofolate ligase activity"/>
    <property type="evidence" value="ECO:0007669"/>
    <property type="project" value="UniProtKB-UniRule"/>
</dbReference>
<dbReference type="EC" id="6.3.4.3" evidence="8"/>
<keyword evidence="4 8" id="KW-0547">Nucleotide-binding</keyword>
<dbReference type="Pfam" id="PF01268">
    <property type="entry name" value="FTHFS"/>
    <property type="match status" value="1"/>
</dbReference>
<dbReference type="InterPro" id="IPR020628">
    <property type="entry name" value="Formate_THF_ligase_CS"/>
</dbReference>
<gene>
    <name evidence="8" type="primary">fhs</name>
    <name evidence="9" type="ORF">AOC36_10135</name>
</gene>
<dbReference type="InterPro" id="IPR027417">
    <property type="entry name" value="P-loop_NTPase"/>
</dbReference>
<dbReference type="PROSITE" id="PS00721">
    <property type="entry name" value="FTHFS_1"/>
    <property type="match status" value="1"/>
</dbReference>
<dbReference type="SUPFAM" id="SSF52540">
    <property type="entry name" value="P-loop containing nucleoside triphosphate hydrolases"/>
    <property type="match status" value="1"/>
</dbReference>
<accession>A0A0X8H1D6</accession>
<keyword evidence="10" id="KW-1185">Reference proteome</keyword>
<evidence type="ECO:0000256" key="7">
    <source>
        <dbReference type="ARBA" id="ARBA00061363"/>
    </source>
</evidence>
<dbReference type="GO" id="GO:0035999">
    <property type="term" value="P:tetrahydrofolate interconversion"/>
    <property type="evidence" value="ECO:0007669"/>
    <property type="project" value="UniProtKB-UniRule"/>
</dbReference>
<proteinExistence type="inferred from homology"/>
<dbReference type="AlphaFoldDB" id="A0A0X8H1D6"/>
<dbReference type="RefSeq" id="WP_067633906.1">
    <property type="nucleotide sequence ID" value="NZ_CP013213.1"/>
</dbReference>
<protein>
    <recommendedName>
        <fullName evidence="8">Formate--tetrahydrofolate ligase</fullName>
        <ecNumber evidence="8">6.3.4.3</ecNumber>
    </recommendedName>
    <alternativeName>
        <fullName evidence="8">Formyltetrahydrofolate synthetase</fullName>
        <shortName evidence="8">FHS</shortName>
        <shortName evidence="8">FTHFS</shortName>
    </alternativeName>
</protein>
<dbReference type="FunFam" id="3.30.1510.10:FF:000001">
    <property type="entry name" value="Formate--tetrahydrofolate ligase"/>
    <property type="match status" value="1"/>
</dbReference>
<evidence type="ECO:0000256" key="3">
    <source>
        <dbReference type="ARBA" id="ARBA00022598"/>
    </source>
</evidence>
<comment type="pathway">
    <text evidence="1 8">One-carbon metabolism; tetrahydrofolate interconversion.</text>
</comment>
<evidence type="ECO:0000256" key="5">
    <source>
        <dbReference type="ARBA" id="ARBA00022840"/>
    </source>
</evidence>
<comment type="similarity">
    <text evidence="7 8">Belongs to the formate--tetrahydrofolate ligase family.</text>
</comment>
<evidence type="ECO:0000313" key="9">
    <source>
        <dbReference type="EMBL" id="AMC94317.1"/>
    </source>
</evidence>
<feature type="binding site" evidence="8">
    <location>
        <begin position="52"/>
        <end position="59"/>
    </location>
    <ligand>
        <name>ATP</name>
        <dbReference type="ChEBI" id="CHEBI:30616"/>
    </ligand>
</feature>
<dbReference type="Gene3D" id="3.40.50.300">
    <property type="entry name" value="P-loop containing nucleotide triphosphate hydrolases"/>
    <property type="match status" value="1"/>
</dbReference>
<evidence type="ECO:0000256" key="1">
    <source>
        <dbReference type="ARBA" id="ARBA00004777"/>
    </source>
</evidence>
<dbReference type="KEGG" id="erl:AOC36_10135"/>
<comment type="catalytic activity">
    <reaction evidence="6 8">
        <text>(6S)-5,6,7,8-tetrahydrofolate + formate + ATP = (6R)-10-formyltetrahydrofolate + ADP + phosphate</text>
        <dbReference type="Rhea" id="RHEA:20221"/>
        <dbReference type="ChEBI" id="CHEBI:15740"/>
        <dbReference type="ChEBI" id="CHEBI:30616"/>
        <dbReference type="ChEBI" id="CHEBI:43474"/>
        <dbReference type="ChEBI" id="CHEBI:57453"/>
        <dbReference type="ChEBI" id="CHEBI:195366"/>
        <dbReference type="ChEBI" id="CHEBI:456216"/>
        <dbReference type="EC" id="6.3.4.3"/>
    </reaction>
</comment>
<dbReference type="CDD" id="cd00477">
    <property type="entry name" value="FTHFS"/>
    <property type="match status" value="1"/>
</dbReference>
<dbReference type="OrthoDB" id="9761733at2"/>
<evidence type="ECO:0000256" key="8">
    <source>
        <dbReference type="HAMAP-Rule" id="MF_01543"/>
    </source>
</evidence>
<dbReference type="STRING" id="1514105.AOC36_10135"/>
<reference evidence="9 10" key="1">
    <citation type="submission" date="2015-10" db="EMBL/GenBank/DDBJ databases">
        <title>Erysipelothrix larvae sp. LV19 isolated from the larval gut of the rhinoceros beetle, Trypoxylus dichotomus.</title>
        <authorList>
            <person name="Lim S."/>
            <person name="Kim B.-C."/>
        </authorList>
    </citation>
    <scope>NUCLEOTIDE SEQUENCE [LARGE SCALE GENOMIC DNA]</scope>
    <source>
        <strain evidence="9 10">LV19</strain>
    </source>
</reference>
<dbReference type="Proteomes" id="UP000063781">
    <property type="component" value="Chromosome"/>
</dbReference>
<keyword evidence="3 8" id="KW-0436">Ligase</keyword>
<dbReference type="Gene3D" id="3.30.1510.10">
    <property type="entry name" value="Domain 2, N(10)-formyltetrahydrofolate synthetase"/>
    <property type="match status" value="1"/>
</dbReference>
<organism evidence="9 10">
    <name type="scientific">Erysipelothrix larvae</name>
    <dbReference type="NCBI Taxonomy" id="1514105"/>
    <lineage>
        <taxon>Bacteria</taxon>
        <taxon>Bacillati</taxon>
        <taxon>Bacillota</taxon>
        <taxon>Erysipelotrichia</taxon>
        <taxon>Erysipelotrichales</taxon>
        <taxon>Erysipelotrichaceae</taxon>
        <taxon>Erysipelothrix</taxon>
    </lineage>
</organism>
<dbReference type="InterPro" id="IPR000559">
    <property type="entry name" value="Formate_THF_ligase"/>
</dbReference>
<dbReference type="HAMAP" id="MF_01543">
    <property type="entry name" value="FTHFS"/>
    <property type="match status" value="1"/>
</dbReference>
<evidence type="ECO:0000256" key="4">
    <source>
        <dbReference type="ARBA" id="ARBA00022741"/>
    </source>
</evidence>
<dbReference type="GO" id="GO:0005524">
    <property type="term" value="F:ATP binding"/>
    <property type="evidence" value="ECO:0007669"/>
    <property type="project" value="UniProtKB-UniRule"/>
</dbReference>
<dbReference type="NCBIfam" id="NF010030">
    <property type="entry name" value="PRK13505.1"/>
    <property type="match status" value="1"/>
</dbReference>
<evidence type="ECO:0000256" key="6">
    <source>
        <dbReference type="ARBA" id="ARBA00049033"/>
    </source>
</evidence>
<evidence type="ECO:0000256" key="2">
    <source>
        <dbReference type="ARBA" id="ARBA00022563"/>
    </source>
</evidence>
<dbReference type="UniPathway" id="UPA00193"/>